<dbReference type="InterPro" id="IPR003695">
    <property type="entry name" value="Ppx_GppA_N"/>
</dbReference>
<reference evidence="2 3" key="1">
    <citation type="submission" date="2019-12" db="EMBL/GenBank/DDBJ databases">
        <title>Genomic-based taxomic classification of the family Erythrobacteraceae.</title>
        <authorList>
            <person name="Xu L."/>
        </authorList>
    </citation>
    <scope>NUCLEOTIDE SEQUENCE [LARGE SCALE GENOMIC DNA]</scope>
    <source>
        <strain evidence="2 3">KCTC 52763</strain>
    </source>
</reference>
<organism evidence="2 3">
    <name type="scientific">Pontixanthobacter aquaemixtae</name>
    <dbReference type="NCBI Taxonomy" id="1958940"/>
    <lineage>
        <taxon>Bacteria</taxon>
        <taxon>Pseudomonadati</taxon>
        <taxon>Pseudomonadota</taxon>
        <taxon>Alphaproteobacteria</taxon>
        <taxon>Sphingomonadales</taxon>
        <taxon>Erythrobacteraceae</taxon>
        <taxon>Pontixanthobacter</taxon>
    </lineage>
</organism>
<dbReference type="Pfam" id="PF02541">
    <property type="entry name" value="Ppx-GppA"/>
    <property type="match status" value="1"/>
</dbReference>
<dbReference type="RefSeq" id="WP_160604535.1">
    <property type="nucleotide sequence ID" value="NZ_WTYX01000001.1"/>
</dbReference>
<evidence type="ECO:0000313" key="3">
    <source>
        <dbReference type="Proteomes" id="UP000442714"/>
    </source>
</evidence>
<dbReference type="PANTHER" id="PTHR30005:SF0">
    <property type="entry name" value="RETROGRADE REGULATION PROTEIN 2"/>
    <property type="match status" value="1"/>
</dbReference>
<accession>A0A844ZUK4</accession>
<sequence length="511" mass="54816">MAVAGRTPDRQGTFSGNRVERAIIDIGSNTVRLVVYGGSPRAPMTLFNEKVAAQLGREIAQTGRLADEAVDLAMRGLERYALLLRELKVQTVDVVATAAVRDASNGPDFVKAVDALGFAVRILPGEDEARISAMGILGAFPGAQGVVADLGGGSLELVLVGEEEVGKGTSLPLGTLRLPEHCGATPAETIDKLTALLSPAGWVEHVDGALYLVGGTWRAMAVVAMEARNYPLTDPHGFELPLDEAHSLAQMVAQADPAKLNASPRISSMRSENLPIAGLLLSSLLSLSQPEKVVFSSWGLREGVLFDELEPYARERDPLLAGVGEFAHSRGCPPTLATRVAGWTVGAVPASSQGSERLRLSATMLALSSMQIEPNLRMEIAMDWALHKRWIAVDAAGRAMMAAAVSANGNHCEMPDSLYRLASEEKIEEAISWGLAIRLCRRLGARSNATFNVSDLRVDESRLVLSIEKSHRALFGIPSEKDMTLLADRLGLEPVMRALDAEEMELLRHPD</sequence>
<dbReference type="Gene3D" id="1.10.3210.10">
    <property type="entry name" value="Hypothetical protein af1432"/>
    <property type="match status" value="1"/>
</dbReference>
<name>A0A844ZUK4_9SPHN</name>
<dbReference type="OrthoDB" id="3698573at2"/>
<protein>
    <submittedName>
        <fullName evidence="2">Ppx/GppA family phosphatase</fullName>
    </submittedName>
</protein>
<dbReference type="Proteomes" id="UP000442714">
    <property type="component" value="Unassembled WGS sequence"/>
</dbReference>
<gene>
    <name evidence="2" type="ORF">GRI41_09030</name>
</gene>
<dbReference type="SUPFAM" id="SSF53067">
    <property type="entry name" value="Actin-like ATPase domain"/>
    <property type="match status" value="2"/>
</dbReference>
<dbReference type="EMBL" id="WTYX01000001">
    <property type="protein sequence ID" value="MXO90962.1"/>
    <property type="molecule type" value="Genomic_DNA"/>
</dbReference>
<evidence type="ECO:0000259" key="1">
    <source>
        <dbReference type="Pfam" id="PF02541"/>
    </source>
</evidence>
<dbReference type="AlphaFoldDB" id="A0A844ZUK4"/>
<proteinExistence type="predicted"/>
<dbReference type="InterPro" id="IPR050273">
    <property type="entry name" value="GppA/Ppx_hydrolase"/>
</dbReference>
<feature type="domain" description="Ppx/GppA phosphatase N-terminal" evidence="1">
    <location>
        <begin position="42"/>
        <end position="309"/>
    </location>
</feature>
<dbReference type="Gene3D" id="3.30.420.150">
    <property type="entry name" value="Exopolyphosphatase. Domain 2"/>
    <property type="match status" value="1"/>
</dbReference>
<dbReference type="CDD" id="cd24052">
    <property type="entry name" value="ASKHA_NBD_HpPPX-GppA-like"/>
    <property type="match status" value="1"/>
</dbReference>
<dbReference type="GO" id="GO:0016462">
    <property type="term" value="F:pyrophosphatase activity"/>
    <property type="evidence" value="ECO:0007669"/>
    <property type="project" value="TreeGrafter"/>
</dbReference>
<comment type="caution">
    <text evidence="2">The sequence shown here is derived from an EMBL/GenBank/DDBJ whole genome shotgun (WGS) entry which is preliminary data.</text>
</comment>
<dbReference type="InterPro" id="IPR043129">
    <property type="entry name" value="ATPase_NBD"/>
</dbReference>
<dbReference type="Gene3D" id="3.30.420.40">
    <property type="match status" value="1"/>
</dbReference>
<dbReference type="PANTHER" id="PTHR30005">
    <property type="entry name" value="EXOPOLYPHOSPHATASE"/>
    <property type="match status" value="1"/>
</dbReference>
<keyword evidence="3" id="KW-1185">Reference proteome</keyword>
<evidence type="ECO:0000313" key="2">
    <source>
        <dbReference type="EMBL" id="MXO90962.1"/>
    </source>
</evidence>